<evidence type="ECO:0000313" key="1">
    <source>
        <dbReference type="EMBL" id="GJE85565.1"/>
    </source>
</evidence>
<sequence length="76" mass="8497">MLVIARVSSGTAPVDLRSVRRHGRVGLVCRDFAEARVVLHQLGRWNSYWRRPDTRAAKSSRALRIGTGGAVNRRSL</sequence>
<reference evidence="1 2" key="1">
    <citation type="submission" date="2021-08" db="EMBL/GenBank/DDBJ databases">
        <title>Draft Genome Sequence of Phanerochaete sordida strain YK-624.</title>
        <authorList>
            <person name="Mori T."/>
            <person name="Dohra H."/>
            <person name="Suzuki T."/>
            <person name="Kawagishi H."/>
            <person name="Hirai H."/>
        </authorList>
    </citation>
    <scope>NUCLEOTIDE SEQUENCE [LARGE SCALE GENOMIC DNA]</scope>
    <source>
        <strain evidence="1 2">YK-624</strain>
    </source>
</reference>
<gene>
    <name evidence="1" type="ORF">PsYK624_016440</name>
</gene>
<organism evidence="1 2">
    <name type="scientific">Phanerochaete sordida</name>
    <dbReference type="NCBI Taxonomy" id="48140"/>
    <lineage>
        <taxon>Eukaryota</taxon>
        <taxon>Fungi</taxon>
        <taxon>Dikarya</taxon>
        <taxon>Basidiomycota</taxon>
        <taxon>Agaricomycotina</taxon>
        <taxon>Agaricomycetes</taxon>
        <taxon>Polyporales</taxon>
        <taxon>Phanerochaetaceae</taxon>
        <taxon>Phanerochaete</taxon>
    </lineage>
</organism>
<accession>A0A9P3G080</accession>
<keyword evidence="2" id="KW-1185">Reference proteome</keyword>
<comment type="caution">
    <text evidence="1">The sequence shown here is derived from an EMBL/GenBank/DDBJ whole genome shotgun (WGS) entry which is preliminary data.</text>
</comment>
<name>A0A9P3G080_9APHY</name>
<dbReference type="Proteomes" id="UP000703269">
    <property type="component" value="Unassembled WGS sequence"/>
</dbReference>
<evidence type="ECO:0000313" key="2">
    <source>
        <dbReference type="Proteomes" id="UP000703269"/>
    </source>
</evidence>
<dbReference type="AlphaFoldDB" id="A0A9P3G080"/>
<proteinExistence type="predicted"/>
<dbReference type="EMBL" id="BPQB01000002">
    <property type="protein sequence ID" value="GJE85565.1"/>
    <property type="molecule type" value="Genomic_DNA"/>
</dbReference>
<protein>
    <submittedName>
        <fullName evidence="1">Uncharacterized protein</fullName>
    </submittedName>
</protein>